<proteinExistence type="predicted"/>
<reference evidence="2" key="1">
    <citation type="submission" date="2022-08" db="EMBL/GenBank/DDBJ databases">
        <authorList>
            <person name="Vandamme P."/>
            <person name="Hettiarachchi A."/>
            <person name="Peeters C."/>
            <person name="Cnockaert M."/>
            <person name="Carlier A."/>
        </authorList>
    </citation>
    <scope>NUCLEOTIDE SEQUENCE</scope>
    <source>
        <strain evidence="2">LMG 31809</strain>
    </source>
</reference>
<dbReference type="Proteomes" id="UP001141619">
    <property type="component" value="Unassembled WGS sequence"/>
</dbReference>
<feature type="compositionally biased region" description="Polar residues" evidence="1">
    <location>
        <begin position="7"/>
        <end position="24"/>
    </location>
</feature>
<organism evidence="2 3">
    <name type="scientific">Govanella unica</name>
    <dbReference type="NCBI Taxonomy" id="2975056"/>
    <lineage>
        <taxon>Bacteria</taxon>
        <taxon>Pseudomonadati</taxon>
        <taxon>Pseudomonadota</taxon>
        <taxon>Alphaproteobacteria</taxon>
        <taxon>Emcibacterales</taxon>
        <taxon>Govanellaceae</taxon>
        <taxon>Govanella</taxon>
    </lineage>
</organism>
<evidence type="ECO:0000256" key="1">
    <source>
        <dbReference type="SAM" id="MobiDB-lite"/>
    </source>
</evidence>
<name>A0A9X3Z663_9PROT</name>
<dbReference type="RefSeq" id="WP_274942455.1">
    <property type="nucleotide sequence ID" value="NZ_JANWOI010000001.1"/>
</dbReference>
<comment type="caution">
    <text evidence="2">The sequence shown here is derived from an EMBL/GenBank/DDBJ whole genome shotgun (WGS) entry which is preliminary data.</text>
</comment>
<keyword evidence="3" id="KW-1185">Reference proteome</keyword>
<dbReference type="EMBL" id="JANWOI010000001">
    <property type="protein sequence ID" value="MDA5192752.1"/>
    <property type="molecule type" value="Genomic_DNA"/>
</dbReference>
<feature type="compositionally biased region" description="Basic and acidic residues" evidence="1">
    <location>
        <begin position="40"/>
        <end position="58"/>
    </location>
</feature>
<feature type="region of interest" description="Disordered" evidence="1">
    <location>
        <begin position="7"/>
        <end position="58"/>
    </location>
</feature>
<evidence type="ECO:0000313" key="3">
    <source>
        <dbReference type="Proteomes" id="UP001141619"/>
    </source>
</evidence>
<reference evidence="2" key="2">
    <citation type="journal article" date="2023" name="Syst. Appl. Microbiol.">
        <title>Govania unica gen. nov., sp. nov., a rare biosphere bacterium that represents a novel family in the class Alphaproteobacteria.</title>
        <authorList>
            <person name="Vandamme P."/>
            <person name="Peeters C."/>
            <person name="Hettiarachchi A."/>
            <person name="Cnockaert M."/>
            <person name="Carlier A."/>
        </authorList>
    </citation>
    <scope>NUCLEOTIDE SEQUENCE</scope>
    <source>
        <strain evidence="2">LMG 31809</strain>
    </source>
</reference>
<sequence>MMPIFQASITPFRTPSSQSLSQTMPEPVMPRDSLTSLGKVRSDIMDTSEKSPREDSKNDPLFLIVPFQSPTDPDAIEKAALNDPDDLVLSTAVHDNATFALHPVSDIPSDTLSQIQDATEAEPNEALSAAAQCGALWKSIGIETAIYTCSYGATTLASGLIIRYTQASPLLILLLAGGSGVIANDNMRILFTSLLKPPGEDIPESKREQHANISKYALLPLSLLASGTVSGSTLSVLGDTNLGTQQIVLSIATQFTGPVMGALGVGLRQCYRGSVILKPEHDGVATSFKKFYSCQPNPFDEKRPYVFGTIRNMLTRVFAVTATVSSAWYSGGYLLENYCGPEGRDQLYNLTNTTGNYSGADVRDNCVGGNATFLFRDWGLSLAYGLGLIVVQPAMNFVCNKVFDYFYASDDASDEDDVQIEDVTDQDPETPDGATI</sequence>
<feature type="region of interest" description="Disordered" evidence="1">
    <location>
        <begin position="417"/>
        <end position="436"/>
    </location>
</feature>
<evidence type="ECO:0000313" key="2">
    <source>
        <dbReference type="EMBL" id="MDA5192752.1"/>
    </source>
</evidence>
<feature type="compositionally biased region" description="Acidic residues" evidence="1">
    <location>
        <begin position="417"/>
        <end position="430"/>
    </location>
</feature>
<dbReference type="AlphaFoldDB" id="A0A9X3Z663"/>
<accession>A0A9X3Z663</accession>
<gene>
    <name evidence="2" type="ORF">NYP16_02110</name>
</gene>
<protein>
    <submittedName>
        <fullName evidence="2">Uncharacterized protein</fullName>
    </submittedName>
</protein>